<evidence type="ECO:0000313" key="3">
    <source>
        <dbReference type="Proteomes" id="UP001501285"/>
    </source>
</evidence>
<feature type="region of interest" description="Disordered" evidence="1">
    <location>
        <begin position="85"/>
        <end position="171"/>
    </location>
</feature>
<evidence type="ECO:0000313" key="2">
    <source>
        <dbReference type="EMBL" id="GAA2025430.1"/>
    </source>
</evidence>
<gene>
    <name evidence="2" type="ORF">GCM10009740_13850</name>
</gene>
<organism evidence="2 3">
    <name type="scientific">Terrabacter terrae</name>
    <dbReference type="NCBI Taxonomy" id="318434"/>
    <lineage>
        <taxon>Bacteria</taxon>
        <taxon>Bacillati</taxon>
        <taxon>Actinomycetota</taxon>
        <taxon>Actinomycetes</taxon>
        <taxon>Micrococcales</taxon>
        <taxon>Intrasporangiaceae</taxon>
        <taxon>Terrabacter</taxon>
    </lineage>
</organism>
<keyword evidence="3" id="KW-1185">Reference proteome</keyword>
<comment type="caution">
    <text evidence="2">The sequence shown here is derived from an EMBL/GenBank/DDBJ whole genome shotgun (WGS) entry which is preliminary data.</text>
</comment>
<sequence>MPADGVGATATPDISWFDPGPVRDGVDLADNLWTVEHLVRFLPWRRSRLFAVLKTDTFPAPYLLGGLTHRPVWLRRDILVWVAASPRRPVPDAGDEPDRDRRAHPPEDELGDAAQAAVQPPQPHRSAKPATRTHSSRGACGQCPASSGDSSPPLPVPPPGWTMVGNLENLR</sequence>
<evidence type="ECO:0000256" key="1">
    <source>
        <dbReference type="SAM" id="MobiDB-lite"/>
    </source>
</evidence>
<protein>
    <submittedName>
        <fullName evidence="2">Uncharacterized protein</fullName>
    </submittedName>
</protein>
<dbReference type="EMBL" id="BAAANB010000003">
    <property type="protein sequence ID" value="GAA2025430.1"/>
    <property type="molecule type" value="Genomic_DNA"/>
</dbReference>
<name>A0ABP5FIK5_9MICO</name>
<dbReference type="Proteomes" id="UP001501285">
    <property type="component" value="Unassembled WGS sequence"/>
</dbReference>
<proteinExistence type="predicted"/>
<feature type="compositionally biased region" description="Basic and acidic residues" evidence="1">
    <location>
        <begin position="96"/>
        <end position="107"/>
    </location>
</feature>
<reference evidence="3" key="1">
    <citation type="journal article" date="2019" name="Int. J. Syst. Evol. Microbiol.">
        <title>The Global Catalogue of Microorganisms (GCM) 10K type strain sequencing project: providing services to taxonomists for standard genome sequencing and annotation.</title>
        <authorList>
            <consortium name="The Broad Institute Genomics Platform"/>
            <consortium name="The Broad Institute Genome Sequencing Center for Infectious Disease"/>
            <person name="Wu L."/>
            <person name="Ma J."/>
        </authorList>
    </citation>
    <scope>NUCLEOTIDE SEQUENCE [LARGE SCALE GENOMIC DNA]</scope>
    <source>
        <strain evidence="3">JCM 14283</strain>
    </source>
</reference>
<accession>A0ABP5FIK5</accession>